<gene>
    <name evidence="3" type="ORF">SAMN05878503_10669</name>
</gene>
<keyword evidence="1" id="KW-0460">Magnesium</keyword>
<proteinExistence type="predicted"/>
<sequence length="203" mass="21145">MAAPLVLLVLAAGASSRMRGADKLLGQVGGAPLIAAQVAKGLASGLPVIVTLPPDRPQRGTALDGVAVQRLIVAEVAEGLGASIRAGVAAAPEGAAVMILLADLPEITANDLVRMVKAHRADPKSILRATAEDGRPGHPIVFPVWARPELVSLQGDNGGRDILRRHAARVRPVALPGRHAVTDLDTPEDWAAWRAGQQKERGR</sequence>
<dbReference type="RefSeq" id="WP_097030345.1">
    <property type="nucleotide sequence ID" value="NZ_OAOQ01000006.1"/>
</dbReference>
<evidence type="ECO:0000313" key="4">
    <source>
        <dbReference type="Proteomes" id="UP000219467"/>
    </source>
</evidence>
<dbReference type="Pfam" id="PF12804">
    <property type="entry name" value="NTP_transf_3"/>
    <property type="match status" value="1"/>
</dbReference>
<feature type="domain" description="MobA-like NTP transferase" evidence="2">
    <location>
        <begin position="8"/>
        <end position="168"/>
    </location>
</feature>
<dbReference type="OrthoDB" id="9779263at2"/>
<dbReference type="Proteomes" id="UP000219467">
    <property type="component" value="Unassembled WGS sequence"/>
</dbReference>
<dbReference type="PANTHER" id="PTHR43777">
    <property type="entry name" value="MOLYBDENUM COFACTOR CYTIDYLYLTRANSFERASE"/>
    <property type="match status" value="1"/>
</dbReference>
<evidence type="ECO:0000313" key="3">
    <source>
        <dbReference type="EMBL" id="SNX70484.1"/>
    </source>
</evidence>
<dbReference type="AlphaFoldDB" id="A0A285CSK5"/>
<keyword evidence="3" id="KW-0808">Transferase</keyword>
<dbReference type="InterPro" id="IPR025877">
    <property type="entry name" value="MobA-like_NTP_Trfase"/>
</dbReference>
<keyword evidence="3" id="KW-0548">Nucleotidyltransferase</keyword>
<keyword evidence="4" id="KW-1185">Reference proteome</keyword>
<accession>A0A285CSK5</accession>
<dbReference type="Gene3D" id="3.90.550.10">
    <property type="entry name" value="Spore Coat Polysaccharide Biosynthesis Protein SpsA, Chain A"/>
    <property type="match status" value="1"/>
</dbReference>
<protein>
    <submittedName>
        <fullName evidence="3">CTP:molybdopterin cytidylyltransferase MocA</fullName>
    </submittedName>
</protein>
<reference evidence="4" key="1">
    <citation type="submission" date="2017-08" db="EMBL/GenBank/DDBJ databases">
        <authorList>
            <person name="Varghese N."/>
            <person name="Submissions S."/>
        </authorList>
    </citation>
    <scope>NUCLEOTIDE SEQUENCE [LARGE SCALE GENOMIC DNA]</scope>
    <source>
        <strain evidence="4">JA234</strain>
    </source>
</reference>
<dbReference type="SUPFAM" id="SSF53448">
    <property type="entry name" value="Nucleotide-diphospho-sugar transferases"/>
    <property type="match status" value="1"/>
</dbReference>
<dbReference type="CDD" id="cd04182">
    <property type="entry name" value="GT_2_like_f"/>
    <property type="match status" value="1"/>
</dbReference>
<dbReference type="GO" id="GO:0016779">
    <property type="term" value="F:nucleotidyltransferase activity"/>
    <property type="evidence" value="ECO:0007669"/>
    <property type="project" value="UniProtKB-KW"/>
</dbReference>
<name>A0A285CSK5_9RHOB</name>
<dbReference type="PANTHER" id="PTHR43777:SF1">
    <property type="entry name" value="MOLYBDENUM COFACTOR CYTIDYLYLTRANSFERASE"/>
    <property type="match status" value="1"/>
</dbReference>
<evidence type="ECO:0000259" key="2">
    <source>
        <dbReference type="Pfam" id="PF12804"/>
    </source>
</evidence>
<organism evidence="3 4">
    <name type="scientific">Cereibacter ovatus</name>
    <dbReference type="NCBI Taxonomy" id="439529"/>
    <lineage>
        <taxon>Bacteria</taxon>
        <taxon>Pseudomonadati</taxon>
        <taxon>Pseudomonadota</taxon>
        <taxon>Alphaproteobacteria</taxon>
        <taxon>Rhodobacterales</taxon>
        <taxon>Paracoccaceae</taxon>
        <taxon>Cereibacter</taxon>
    </lineage>
</organism>
<dbReference type="EMBL" id="OAOQ01000006">
    <property type="protein sequence ID" value="SNX70484.1"/>
    <property type="molecule type" value="Genomic_DNA"/>
</dbReference>
<evidence type="ECO:0000256" key="1">
    <source>
        <dbReference type="ARBA" id="ARBA00022842"/>
    </source>
</evidence>
<dbReference type="InterPro" id="IPR029044">
    <property type="entry name" value="Nucleotide-diphossugar_trans"/>
</dbReference>